<dbReference type="AlphaFoldDB" id="A0AAD9FSH9"/>
<comment type="caution">
    <text evidence="2">The sequence shown here is derived from an EMBL/GenBank/DDBJ whole genome shotgun (WGS) entry which is preliminary data.</text>
</comment>
<feature type="compositionally biased region" description="Gly residues" evidence="1">
    <location>
        <begin position="211"/>
        <end position="229"/>
    </location>
</feature>
<dbReference type="EMBL" id="JAODAN010000003">
    <property type="protein sequence ID" value="KAK1925360.1"/>
    <property type="molecule type" value="Genomic_DNA"/>
</dbReference>
<gene>
    <name evidence="2" type="ORF">DB88DRAFT_523123</name>
</gene>
<keyword evidence="3" id="KW-1185">Reference proteome</keyword>
<feature type="region of interest" description="Disordered" evidence="1">
    <location>
        <begin position="77"/>
        <end position="101"/>
    </location>
</feature>
<dbReference type="Proteomes" id="UP001182556">
    <property type="component" value="Unassembled WGS sequence"/>
</dbReference>
<feature type="region of interest" description="Disordered" evidence="1">
    <location>
        <begin position="178"/>
        <end position="247"/>
    </location>
</feature>
<accession>A0AAD9FSH9</accession>
<name>A0AAD9FSH9_PAPLA</name>
<evidence type="ECO:0000313" key="2">
    <source>
        <dbReference type="EMBL" id="KAK1925360.1"/>
    </source>
</evidence>
<protein>
    <submittedName>
        <fullName evidence="2">Uncharacterized protein</fullName>
    </submittedName>
</protein>
<feature type="compositionally biased region" description="Gly residues" evidence="1">
    <location>
        <begin position="78"/>
        <end position="99"/>
    </location>
</feature>
<organism evidence="2 3">
    <name type="scientific">Papiliotrema laurentii</name>
    <name type="common">Cryptococcus laurentii</name>
    <dbReference type="NCBI Taxonomy" id="5418"/>
    <lineage>
        <taxon>Eukaryota</taxon>
        <taxon>Fungi</taxon>
        <taxon>Dikarya</taxon>
        <taxon>Basidiomycota</taxon>
        <taxon>Agaricomycotina</taxon>
        <taxon>Tremellomycetes</taxon>
        <taxon>Tremellales</taxon>
        <taxon>Rhynchogastremaceae</taxon>
        <taxon>Papiliotrema</taxon>
    </lineage>
</organism>
<proteinExistence type="predicted"/>
<evidence type="ECO:0000256" key="1">
    <source>
        <dbReference type="SAM" id="MobiDB-lite"/>
    </source>
</evidence>
<evidence type="ECO:0000313" key="3">
    <source>
        <dbReference type="Proteomes" id="UP001182556"/>
    </source>
</evidence>
<feature type="region of interest" description="Disordered" evidence="1">
    <location>
        <begin position="135"/>
        <end position="162"/>
    </location>
</feature>
<sequence>MTTSITDARYTSLHFTPGMLISLDIDEPPETGWSVMPGFDQDIPIPLEHEPPRLDADETLPNMLHPSYPYGRPATLGRGSGRAGRGGRGGPGNLLGTVGGSQLDNGVRGDWRGEEQWGELALGDFVEASVKKEVPPGMAGAKRPPSPPSPALQRHQAPQPRSEHLRNLYARQRQLTPPLNTDAFDAPVPNETYPDQQPDDSGMTSVNGIAPPGGGVPGLAGAGEGGGEGEQGERGAEGNTSREGMMR</sequence>
<reference evidence="2" key="1">
    <citation type="submission" date="2023-02" db="EMBL/GenBank/DDBJ databases">
        <title>Identification and recombinant expression of a fungal hydrolase from Papiliotrema laurentii that hydrolyzes apple cutin and clears colloidal polyester polyurethane.</title>
        <authorList>
            <consortium name="DOE Joint Genome Institute"/>
            <person name="Roman V.A."/>
            <person name="Bojanowski C."/>
            <person name="Crable B.R."/>
            <person name="Wagner D.N."/>
            <person name="Hung C.S."/>
            <person name="Nadeau L.J."/>
            <person name="Schratz L."/>
            <person name="Haridas S."/>
            <person name="Pangilinan J."/>
            <person name="Lipzen A."/>
            <person name="Na H."/>
            <person name="Yan M."/>
            <person name="Ng V."/>
            <person name="Grigoriev I.V."/>
            <person name="Spatafora J.W."/>
            <person name="Barlow D."/>
            <person name="Biffinger J."/>
            <person name="Kelley-Loughnane N."/>
            <person name="Varaljay V.A."/>
            <person name="Crookes-Goodson W.J."/>
        </authorList>
    </citation>
    <scope>NUCLEOTIDE SEQUENCE</scope>
    <source>
        <strain evidence="2">5307AH</strain>
    </source>
</reference>